<dbReference type="Proteomes" id="UP000233769">
    <property type="component" value="Chromosome tk0001"/>
</dbReference>
<reference evidence="6" key="3">
    <citation type="journal article" date="2022" name="Biotechnol. Bioprocess Eng.">
        <title>Pan-genome Analysis Reveals Comparative Genomic Features of Central Metabolic Pathways in Methylorubrum extorquens.</title>
        <authorList>
            <person name="Lee G.M."/>
            <person name="Scott-Nevros Z.K."/>
            <person name="Lee S.-M."/>
            <person name="Kim D."/>
        </authorList>
    </citation>
    <scope>NUCLEOTIDE SEQUENCE</scope>
    <source>
        <strain evidence="6">ATCC 55366</strain>
    </source>
</reference>
<keyword evidence="2" id="KW-0238">DNA-binding</keyword>
<dbReference type="InterPro" id="IPR036390">
    <property type="entry name" value="WH_DNA-bd_sf"/>
</dbReference>
<proteinExistence type="predicted"/>
<dbReference type="EMBL" id="CP073633">
    <property type="protein sequence ID" value="WHQ68485.1"/>
    <property type="molecule type" value="Genomic_DNA"/>
</dbReference>
<dbReference type="Pfam" id="PF13545">
    <property type="entry name" value="HTH_Crp_2"/>
    <property type="match status" value="1"/>
</dbReference>
<dbReference type="InterPro" id="IPR012318">
    <property type="entry name" value="HTH_CRP"/>
</dbReference>
<dbReference type="RefSeq" id="WP_015823625.1">
    <property type="nucleotide sequence ID" value="NZ_BJVP01000033.1"/>
</dbReference>
<dbReference type="EMBL" id="LT962688">
    <property type="protein sequence ID" value="SOR28711.1"/>
    <property type="molecule type" value="Genomic_DNA"/>
</dbReference>
<dbReference type="OMA" id="GMVGRYH"/>
<dbReference type="Proteomes" id="UP001223720">
    <property type="component" value="Chromosome"/>
</dbReference>
<dbReference type="SMART" id="SM00419">
    <property type="entry name" value="HTH_CRP"/>
    <property type="match status" value="1"/>
</dbReference>
<evidence type="ECO:0000259" key="4">
    <source>
        <dbReference type="PROSITE" id="PS51063"/>
    </source>
</evidence>
<reference evidence="5" key="1">
    <citation type="submission" date="2017-10" db="EMBL/GenBank/DDBJ databases">
        <authorList>
            <person name="Banno H."/>
            <person name="Chua N.-H."/>
        </authorList>
    </citation>
    <scope>NUCLEOTIDE SEQUENCE [LARGE SCALE GENOMIC DNA]</scope>
    <source>
        <strain evidence="5">TK 0001</strain>
    </source>
</reference>
<dbReference type="GeneID" id="72991121"/>
<reference evidence="7" key="2">
    <citation type="submission" date="2017-10" db="EMBL/GenBank/DDBJ databases">
        <authorList>
            <person name="Regsiter A."/>
            <person name="William W."/>
        </authorList>
    </citation>
    <scope>NUCLEOTIDE SEQUENCE [LARGE SCALE GENOMIC DNA]</scope>
</reference>
<dbReference type="InterPro" id="IPR036388">
    <property type="entry name" value="WH-like_DNA-bd_sf"/>
</dbReference>
<protein>
    <submittedName>
        <fullName evidence="6">Crp/Fnr family transcriptional regulator</fullName>
    </submittedName>
    <submittedName>
        <fullName evidence="5">Putative transcriptional regulator, Crp/Fnr family</fullName>
    </submittedName>
</protein>
<evidence type="ECO:0000256" key="3">
    <source>
        <dbReference type="ARBA" id="ARBA00023163"/>
    </source>
</evidence>
<dbReference type="SUPFAM" id="SSF51206">
    <property type="entry name" value="cAMP-binding domain-like"/>
    <property type="match status" value="1"/>
</dbReference>
<dbReference type="InterPro" id="IPR014710">
    <property type="entry name" value="RmlC-like_jellyroll"/>
</dbReference>
<dbReference type="Gene3D" id="2.60.120.10">
    <property type="entry name" value="Jelly Rolls"/>
    <property type="match status" value="1"/>
</dbReference>
<evidence type="ECO:0000256" key="1">
    <source>
        <dbReference type="ARBA" id="ARBA00023015"/>
    </source>
</evidence>
<feature type="domain" description="HTH crp-type" evidence="4">
    <location>
        <begin position="154"/>
        <end position="228"/>
    </location>
</feature>
<evidence type="ECO:0000256" key="2">
    <source>
        <dbReference type="ARBA" id="ARBA00023125"/>
    </source>
</evidence>
<dbReference type="InterPro" id="IPR018490">
    <property type="entry name" value="cNMP-bd_dom_sf"/>
</dbReference>
<dbReference type="Gene3D" id="1.10.10.10">
    <property type="entry name" value="Winged helix-like DNA-binding domain superfamily/Winged helix DNA-binding domain"/>
    <property type="match status" value="1"/>
</dbReference>
<evidence type="ECO:0000313" key="5">
    <source>
        <dbReference type="EMBL" id="SOR28711.1"/>
    </source>
</evidence>
<accession>A0A1P8QR82</accession>
<evidence type="ECO:0000313" key="6">
    <source>
        <dbReference type="EMBL" id="WHQ68485.1"/>
    </source>
</evidence>
<sequence>MKVLAGSGTAVSGPLLRKLQGFSKLEEADAAALAIIEAGTRLIPAGTDLISEGDRPEGMIAITEGFACRYKLRANGARQITAYLIPGDICDFETSILNRIDHTIGTLSTCRVARIGPEAGRELRQRPALARGLRTVALVDEATLREWMMNIGRRSAVERLAHLLCELLVRLRAVGLASGNSFDLPITQIDLADTTGMTSVHVNRSLGELKRAGLIERKGKRVTLCDLPRLVELAEFRSNYLNWEAQTAA</sequence>
<dbReference type="GO" id="GO:0003677">
    <property type="term" value="F:DNA binding"/>
    <property type="evidence" value="ECO:0007669"/>
    <property type="project" value="UniProtKB-KW"/>
</dbReference>
<dbReference type="AlphaFoldDB" id="A0A1P8QR82"/>
<dbReference type="InterPro" id="IPR000595">
    <property type="entry name" value="cNMP-bd_dom"/>
</dbReference>
<keyword evidence="1" id="KW-0805">Transcription regulation</keyword>
<dbReference type="PROSITE" id="PS51063">
    <property type="entry name" value="HTH_CRP_2"/>
    <property type="match status" value="1"/>
</dbReference>
<keyword evidence="3" id="KW-0804">Transcription</keyword>
<name>A0A1P8QR82_METEX</name>
<dbReference type="SUPFAM" id="SSF46785">
    <property type="entry name" value="Winged helix' DNA-binding domain"/>
    <property type="match status" value="1"/>
</dbReference>
<dbReference type="GO" id="GO:0006355">
    <property type="term" value="P:regulation of DNA-templated transcription"/>
    <property type="evidence" value="ECO:0007669"/>
    <property type="project" value="InterPro"/>
</dbReference>
<organism evidence="5 7">
    <name type="scientific">Methylorubrum extorquens</name>
    <name type="common">Methylobacterium dichloromethanicum</name>
    <name type="synonym">Methylobacterium extorquens</name>
    <dbReference type="NCBI Taxonomy" id="408"/>
    <lineage>
        <taxon>Bacteria</taxon>
        <taxon>Pseudomonadati</taxon>
        <taxon>Pseudomonadota</taxon>
        <taxon>Alphaproteobacteria</taxon>
        <taxon>Hyphomicrobiales</taxon>
        <taxon>Methylobacteriaceae</taxon>
        <taxon>Methylorubrum</taxon>
    </lineage>
</organism>
<dbReference type="CDD" id="cd00038">
    <property type="entry name" value="CAP_ED"/>
    <property type="match status" value="1"/>
</dbReference>
<dbReference type="Pfam" id="PF00027">
    <property type="entry name" value="cNMP_binding"/>
    <property type="match status" value="1"/>
</dbReference>
<gene>
    <name evidence="6" type="ORF">KEC54_19140</name>
    <name evidence="5" type="ORF">TK0001_2109</name>
</gene>
<evidence type="ECO:0000313" key="7">
    <source>
        <dbReference type="Proteomes" id="UP000233769"/>
    </source>
</evidence>